<gene>
    <name evidence="1" type="ORF">L916_16379</name>
</gene>
<dbReference type="VEuPathDB" id="FungiDB:PPTG_16448"/>
<reference evidence="1" key="1">
    <citation type="submission" date="2013-11" db="EMBL/GenBank/DDBJ databases">
        <title>The Genome Sequence of Phytophthora parasitica CJ05E6.</title>
        <authorList>
            <consortium name="The Broad Institute Genomics Platform"/>
            <person name="Russ C."/>
            <person name="Tyler B."/>
            <person name="Panabieres F."/>
            <person name="Shan W."/>
            <person name="Tripathy S."/>
            <person name="Grunwald N."/>
            <person name="Machado M."/>
            <person name="Johnson C.S."/>
            <person name="Arredondo F."/>
            <person name="Hong C."/>
            <person name="Coffey M."/>
            <person name="Young S.K."/>
            <person name="Zeng Q."/>
            <person name="Gargeya S."/>
            <person name="Fitzgerald M."/>
            <person name="Abouelleil A."/>
            <person name="Alvarado L."/>
            <person name="Chapman S.B."/>
            <person name="Gainer-Dewar J."/>
            <person name="Goldberg J."/>
            <person name="Griggs A."/>
            <person name="Gujja S."/>
            <person name="Hansen M."/>
            <person name="Howarth C."/>
            <person name="Imamovic A."/>
            <person name="Ireland A."/>
            <person name="Larimer J."/>
            <person name="McCowan C."/>
            <person name="Murphy C."/>
            <person name="Pearson M."/>
            <person name="Poon T.W."/>
            <person name="Priest M."/>
            <person name="Roberts A."/>
            <person name="Saif S."/>
            <person name="Shea T."/>
            <person name="Sykes S."/>
            <person name="Wortman J."/>
            <person name="Nusbaum C."/>
            <person name="Birren B."/>
        </authorList>
    </citation>
    <scope>NUCLEOTIDE SEQUENCE [LARGE SCALE GENOMIC DNA]</scope>
    <source>
        <strain evidence="1">CJ05E6</strain>
    </source>
</reference>
<organism evidence="1">
    <name type="scientific">Phytophthora nicotianae</name>
    <name type="common">Potato buckeye rot agent</name>
    <name type="synonym">Phytophthora parasitica</name>
    <dbReference type="NCBI Taxonomy" id="4792"/>
    <lineage>
        <taxon>Eukaryota</taxon>
        <taxon>Sar</taxon>
        <taxon>Stramenopiles</taxon>
        <taxon>Oomycota</taxon>
        <taxon>Peronosporomycetes</taxon>
        <taxon>Peronosporales</taxon>
        <taxon>Peronosporaceae</taxon>
        <taxon>Phytophthora</taxon>
    </lineage>
</organism>
<protein>
    <recommendedName>
        <fullName evidence="2">MULE transposase domain-containing protein</fullName>
    </recommendedName>
</protein>
<name>W2IB44_PHYNI</name>
<evidence type="ECO:0000313" key="1">
    <source>
        <dbReference type="EMBL" id="ETL30677.1"/>
    </source>
</evidence>
<dbReference type="AlphaFoldDB" id="W2IB44"/>
<dbReference type="EMBL" id="KI675247">
    <property type="protein sequence ID" value="ETL30677.1"/>
    <property type="molecule type" value="Genomic_DNA"/>
</dbReference>
<sequence>MTPHPYRNIAEDGNQRLGLAEDDDVHFALKKQHKFPNSTCSTQINTPTLTLFFRLPQKVVGGSRAKTFDNSLGVLRHFNLDEDSLPTLSVVQRFVRSYAASHLRNNDILASVTAKIREAALTYNEEGGEAFTFAWENDADGRLIVGNASDHEPFIIGVTTKMLLKRVDCDPGSFIFHIDATYNLCQVTYLLVHLHHARALAALPKVYLAVMQKPLVVRYVIFDADKAQRNAVDEVIGSDYVIVHLLFLFHVSKTFYEKANSLEASLYAKVLHEVHDLHFTICGLEIGIVRGIFLGNAAASRFSQWQTYHSPSGMAIINSPVEQYITVLEHDVTIRRKPKVVALLGHLLDWCRVEKACATPFAITIVADPRFQHRARKIEHQGSMSELVVS</sequence>
<dbReference type="Proteomes" id="UP000053864">
    <property type="component" value="Unassembled WGS sequence"/>
</dbReference>
<proteinExistence type="predicted"/>
<accession>W2IB44</accession>
<evidence type="ECO:0008006" key="2">
    <source>
        <dbReference type="Google" id="ProtNLM"/>
    </source>
</evidence>